<protein>
    <recommendedName>
        <fullName evidence="3">TIM barrel protein</fullName>
    </recommendedName>
</protein>
<gene>
    <name evidence="1" type="ORF">HZF06_06515</name>
</gene>
<reference evidence="1 2" key="1">
    <citation type="submission" date="2020-07" db="EMBL/GenBank/DDBJ databases">
        <title>Electron transfer.</title>
        <authorList>
            <person name="Huang L."/>
            <person name="Liu X."/>
            <person name="Zhou S."/>
        </authorList>
    </citation>
    <scope>NUCLEOTIDE SEQUENCE [LARGE SCALE GENOMIC DNA]</scope>
    <source>
        <strain evidence="1 2">Lx1</strain>
    </source>
</reference>
<name>A0A7D6VRP8_9CLOT</name>
<dbReference type="KEGG" id="cint:HZF06_06515"/>
<dbReference type="RefSeq" id="WP_181602883.1">
    <property type="nucleotide sequence ID" value="NZ_CP059378.1"/>
</dbReference>
<dbReference type="Proteomes" id="UP000512286">
    <property type="component" value="Chromosome"/>
</dbReference>
<organism evidence="1 2">
    <name type="scientific">Clostridium intestinale</name>
    <dbReference type="NCBI Taxonomy" id="36845"/>
    <lineage>
        <taxon>Bacteria</taxon>
        <taxon>Bacillati</taxon>
        <taxon>Bacillota</taxon>
        <taxon>Clostridia</taxon>
        <taxon>Eubacteriales</taxon>
        <taxon>Clostridiaceae</taxon>
        <taxon>Clostridium</taxon>
    </lineage>
</organism>
<sequence>MLRVEEYISQMKKKEKLDEFNLKNHAQNMASVISYVMEYFNNYLNPETYNYDEIKTQELIDKIVKEVETTFPKSKDFIVEYYKAHKIRLDRTFKKYVKEFEYIDLFYTDEDFNYIVDKFCLEPKMKNSDIELFKDKLFIMAKEIKNLITEKPLMVDLKHLDGNLIKWINETYREYKVNLYAFASSITDEYYDKYVEYKKSAYYDQYIYVNNYNHRYNDDPFCIDDIYENNKHRPFLKDKKGELEMLMMHDWVFYIVQDSEYWNEYVNLCVSTGRVQNVRSVNRLLPVINNGVLYPEDVRSNTIFLESKDGLLKSKPEEKYILRISYKDSKDDIWKDENLFNNLINNLHITFKNYGSPEVLELLSPVSTDSFTEEEFLMIYGNLEKSMKKYRNMKIGIVNGAKSDRRKFKYMMESIEDIEKVLNKIIEFKYKLKLVVDINLLIGWQNRGNNLEGIFEQLLQVRNSIIGVHFSDKLISTSASNGKRNGDHFYLNQCEYPEFSNLLKELSILFNDNQCRYFVPEKIEKPLELEELIDNLLIGGFSFEYQGE</sequence>
<accession>A0A7D6VRP8</accession>
<evidence type="ECO:0000313" key="1">
    <source>
        <dbReference type="EMBL" id="QLY81236.1"/>
    </source>
</evidence>
<dbReference type="AlphaFoldDB" id="A0A7D6VRP8"/>
<proteinExistence type="predicted"/>
<dbReference type="EMBL" id="CP059378">
    <property type="protein sequence ID" value="QLY81236.1"/>
    <property type="molecule type" value="Genomic_DNA"/>
</dbReference>
<evidence type="ECO:0000313" key="2">
    <source>
        <dbReference type="Proteomes" id="UP000512286"/>
    </source>
</evidence>
<evidence type="ECO:0008006" key="3">
    <source>
        <dbReference type="Google" id="ProtNLM"/>
    </source>
</evidence>